<dbReference type="AlphaFoldDB" id="A0A8D8TCH6"/>
<proteinExistence type="predicted"/>
<protein>
    <submittedName>
        <fullName evidence="2">Uncharacterized protein</fullName>
    </submittedName>
</protein>
<feature type="region of interest" description="Disordered" evidence="1">
    <location>
        <begin position="26"/>
        <end position="106"/>
    </location>
</feature>
<feature type="compositionally biased region" description="Pro residues" evidence="1">
    <location>
        <begin position="33"/>
        <end position="51"/>
    </location>
</feature>
<accession>A0A8D8TCH6</accession>
<feature type="compositionally biased region" description="Polar residues" evidence="1">
    <location>
        <begin position="96"/>
        <end position="105"/>
    </location>
</feature>
<evidence type="ECO:0000313" key="2">
    <source>
        <dbReference type="EMBL" id="CAG6682871.1"/>
    </source>
</evidence>
<sequence length="122" mass="13082">MYRVYRQVYCLIMYRVIHQHCMQVPATKHPTPNRSPPPPPVLSPQNPPLPSPSSASPSLPSRASASTTSGERRTATKTGGDARCTAGNLPRHRLNDQTPLTTGASSPCCLGVEGSSPCYPLD</sequence>
<evidence type="ECO:0000256" key="1">
    <source>
        <dbReference type="SAM" id="MobiDB-lite"/>
    </source>
</evidence>
<feature type="compositionally biased region" description="Low complexity" evidence="1">
    <location>
        <begin position="52"/>
        <end position="69"/>
    </location>
</feature>
<name>A0A8D8TCH6_9HEMI</name>
<reference evidence="2" key="1">
    <citation type="submission" date="2021-05" db="EMBL/GenBank/DDBJ databases">
        <authorList>
            <person name="Alioto T."/>
            <person name="Alioto T."/>
            <person name="Gomez Garrido J."/>
        </authorList>
    </citation>
    <scope>NUCLEOTIDE SEQUENCE</scope>
</reference>
<dbReference type="EMBL" id="HBUF01261032">
    <property type="protein sequence ID" value="CAG6682871.1"/>
    <property type="molecule type" value="Transcribed_RNA"/>
</dbReference>
<organism evidence="2">
    <name type="scientific">Cacopsylla melanoneura</name>
    <dbReference type="NCBI Taxonomy" id="428564"/>
    <lineage>
        <taxon>Eukaryota</taxon>
        <taxon>Metazoa</taxon>
        <taxon>Ecdysozoa</taxon>
        <taxon>Arthropoda</taxon>
        <taxon>Hexapoda</taxon>
        <taxon>Insecta</taxon>
        <taxon>Pterygota</taxon>
        <taxon>Neoptera</taxon>
        <taxon>Paraneoptera</taxon>
        <taxon>Hemiptera</taxon>
        <taxon>Sternorrhyncha</taxon>
        <taxon>Psylloidea</taxon>
        <taxon>Psyllidae</taxon>
        <taxon>Psyllinae</taxon>
        <taxon>Cacopsylla</taxon>
    </lineage>
</organism>